<dbReference type="EMBL" id="JAIVGD010000003">
    <property type="protein sequence ID" value="KAH0776480.1"/>
    <property type="molecule type" value="Genomic_DNA"/>
</dbReference>
<reference evidence="1 2" key="1">
    <citation type="journal article" date="2021" name="bioRxiv">
        <title>Chromosome-scale and haplotype-resolved genome assembly of a tetraploid potato cultivar.</title>
        <authorList>
            <person name="Sun H."/>
            <person name="Jiao W.-B."/>
            <person name="Krause K."/>
            <person name="Campoy J.A."/>
            <person name="Goel M."/>
            <person name="Folz-Donahue K."/>
            <person name="Kukat C."/>
            <person name="Huettel B."/>
            <person name="Schneeberger K."/>
        </authorList>
    </citation>
    <scope>NUCLEOTIDE SEQUENCE [LARGE SCALE GENOMIC DNA]</scope>
    <source>
        <strain evidence="1">SolTubOtavaFocal</strain>
        <tissue evidence="1">Leaves</tissue>
    </source>
</reference>
<accession>A0ABQ7W7B2</accession>
<comment type="caution">
    <text evidence="1">The sequence shown here is derived from an EMBL/GenBank/DDBJ whole genome shotgun (WGS) entry which is preliminary data.</text>
</comment>
<evidence type="ECO:0000313" key="2">
    <source>
        <dbReference type="Proteomes" id="UP000826656"/>
    </source>
</evidence>
<protein>
    <submittedName>
        <fullName evidence="1">Uncharacterized protein</fullName>
    </submittedName>
</protein>
<gene>
    <name evidence="1" type="ORF">KY290_007891</name>
</gene>
<dbReference type="Proteomes" id="UP000826656">
    <property type="component" value="Unassembled WGS sequence"/>
</dbReference>
<name>A0ABQ7W7B2_SOLTU</name>
<keyword evidence="2" id="KW-1185">Reference proteome</keyword>
<sequence length="108" mass="12296">MAAMRLKHGDEYGMSIYEYSSSLYEADTYLLAYSESINAVPIKSEWCVPEELLSVNILSPLVDTKLGRKKIKRVKGVGENFKSKRRNKCSICKRSGHKRTTCMNNNKS</sequence>
<proteinExistence type="predicted"/>
<organism evidence="1 2">
    <name type="scientific">Solanum tuberosum</name>
    <name type="common">Potato</name>
    <dbReference type="NCBI Taxonomy" id="4113"/>
    <lineage>
        <taxon>Eukaryota</taxon>
        <taxon>Viridiplantae</taxon>
        <taxon>Streptophyta</taxon>
        <taxon>Embryophyta</taxon>
        <taxon>Tracheophyta</taxon>
        <taxon>Spermatophyta</taxon>
        <taxon>Magnoliopsida</taxon>
        <taxon>eudicotyledons</taxon>
        <taxon>Gunneridae</taxon>
        <taxon>Pentapetalae</taxon>
        <taxon>asterids</taxon>
        <taxon>lamiids</taxon>
        <taxon>Solanales</taxon>
        <taxon>Solanaceae</taxon>
        <taxon>Solanoideae</taxon>
        <taxon>Solaneae</taxon>
        <taxon>Solanum</taxon>
    </lineage>
</organism>
<evidence type="ECO:0000313" key="1">
    <source>
        <dbReference type="EMBL" id="KAH0776480.1"/>
    </source>
</evidence>